<protein>
    <recommendedName>
        <fullName evidence="4">DUF4349 domain-containing protein</fullName>
    </recommendedName>
</protein>
<proteinExistence type="predicted"/>
<keyword evidence="2" id="KW-1133">Transmembrane helix</keyword>
<reference evidence="6" key="1">
    <citation type="journal article" date="2019" name="Int. J. Syst. Evol. Microbiol.">
        <title>The Global Catalogue of Microorganisms (GCM) 10K type strain sequencing project: providing services to taxonomists for standard genome sequencing and annotation.</title>
        <authorList>
            <consortium name="The Broad Institute Genomics Platform"/>
            <consortium name="The Broad Institute Genome Sequencing Center for Infectious Disease"/>
            <person name="Wu L."/>
            <person name="Ma J."/>
        </authorList>
    </citation>
    <scope>NUCLEOTIDE SEQUENCE [LARGE SCALE GENOMIC DNA]</scope>
    <source>
        <strain evidence="6">JCM 19212</strain>
    </source>
</reference>
<dbReference type="Pfam" id="PF14257">
    <property type="entry name" value="DUF4349"/>
    <property type="match status" value="1"/>
</dbReference>
<feature type="transmembrane region" description="Helical" evidence="2">
    <location>
        <begin position="292"/>
        <end position="313"/>
    </location>
</feature>
<organism evidence="5 6">
    <name type="scientific">Lysobacter panacisoli</name>
    <dbReference type="NCBI Taxonomy" id="1255263"/>
    <lineage>
        <taxon>Bacteria</taxon>
        <taxon>Pseudomonadati</taxon>
        <taxon>Pseudomonadota</taxon>
        <taxon>Gammaproteobacteria</taxon>
        <taxon>Lysobacterales</taxon>
        <taxon>Lysobacteraceae</taxon>
        <taxon>Lysobacter</taxon>
    </lineage>
</organism>
<sequence length="322" mass="35058">MRTTLHAGLLACALMAVLGGCSRQKMADEAAADAASPAMETAAGAAAPPAEAPSAAAPSPDVQAQLQSSATTQEQGERRFIRTASAEFRVRDVYRSTLAIEDLVARQGGFVANNRVQAHVDDIQLRPSGDGKLVELATYTVRGNLQVRVPSERTQAFLRELAAQVEFLDSRQFDAVDAQFDLLRQRLAYARHQDAQHALGDAAAQRGKAGEKVDAISARADAQSQRDEATIARATLEDRIAFATIDLALYQSPQVRRTERMDVDAVVRRDGPGFFARLGHALRVGWHGSLEVVIALSRLWMLWLVVLAAVLVVRARRRLRKS</sequence>
<feature type="chain" id="PRO_5047241479" description="DUF4349 domain-containing protein" evidence="3">
    <location>
        <begin position="28"/>
        <end position="322"/>
    </location>
</feature>
<dbReference type="EMBL" id="BAABKY010000001">
    <property type="protein sequence ID" value="GAA5070916.1"/>
    <property type="molecule type" value="Genomic_DNA"/>
</dbReference>
<gene>
    <name evidence="5" type="ORF">GCM10025759_09450</name>
</gene>
<keyword evidence="2" id="KW-0472">Membrane</keyword>
<dbReference type="RefSeq" id="WP_158982570.1">
    <property type="nucleotide sequence ID" value="NZ_BAABKY010000001.1"/>
</dbReference>
<keyword evidence="3" id="KW-0732">Signal</keyword>
<evidence type="ECO:0000256" key="2">
    <source>
        <dbReference type="SAM" id="Phobius"/>
    </source>
</evidence>
<evidence type="ECO:0000259" key="4">
    <source>
        <dbReference type="Pfam" id="PF14257"/>
    </source>
</evidence>
<feature type="compositionally biased region" description="Polar residues" evidence="1">
    <location>
        <begin position="62"/>
        <end position="74"/>
    </location>
</feature>
<feature type="region of interest" description="Disordered" evidence="1">
    <location>
        <begin position="42"/>
        <end position="77"/>
    </location>
</feature>
<dbReference type="PROSITE" id="PS51257">
    <property type="entry name" value="PROKAR_LIPOPROTEIN"/>
    <property type="match status" value="1"/>
</dbReference>
<dbReference type="InterPro" id="IPR025645">
    <property type="entry name" value="DUF4349"/>
</dbReference>
<keyword evidence="6" id="KW-1185">Reference proteome</keyword>
<feature type="domain" description="DUF4349" evidence="4">
    <location>
        <begin position="78"/>
        <end position="312"/>
    </location>
</feature>
<name>A0ABP9L4K0_9GAMM</name>
<comment type="caution">
    <text evidence="5">The sequence shown here is derived from an EMBL/GenBank/DDBJ whole genome shotgun (WGS) entry which is preliminary data.</text>
</comment>
<evidence type="ECO:0000256" key="1">
    <source>
        <dbReference type="SAM" id="MobiDB-lite"/>
    </source>
</evidence>
<evidence type="ECO:0000256" key="3">
    <source>
        <dbReference type="SAM" id="SignalP"/>
    </source>
</evidence>
<accession>A0ABP9L4K0</accession>
<dbReference type="Proteomes" id="UP001501083">
    <property type="component" value="Unassembled WGS sequence"/>
</dbReference>
<evidence type="ECO:0000313" key="5">
    <source>
        <dbReference type="EMBL" id="GAA5070916.1"/>
    </source>
</evidence>
<evidence type="ECO:0000313" key="6">
    <source>
        <dbReference type="Proteomes" id="UP001501083"/>
    </source>
</evidence>
<feature type="signal peptide" evidence="3">
    <location>
        <begin position="1"/>
        <end position="27"/>
    </location>
</feature>
<feature type="compositionally biased region" description="Low complexity" evidence="1">
    <location>
        <begin position="42"/>
        <end position="60"/>
    </location>
</feature>
<keyword evidence="2" id="KW-0812">Transmembrane</keyword>